<dbReference type="InterPro" id="IPR003593">
    <property type="entry name" value="AAA+_ATPase"/>
</dbReference>
<proteinExistence type="inferred from homology"/>
<protein>
    <recommendedName>
        <fullName evidence="6">ABC-type quaternary amine transporter</fullName>
        <ecNumber evidence="6">7.6.2.9</ecNumber>
    </recommendedName>
</protein>
<evidence type="ECO:0000313" key="11">
    <source>
        <dbReference type="Proteomes" id="UP000656042"/>
    </source>
</evidence>
<feature type="domain" description="ABC transporter" evidence="8">
    <location>
        <begin position="22"/>
        <end position="259"/>
    </location>
</feature>
<dbReference type="PROSITE" id="PS50893">
    <property type="entry name" value="ABC_TRANSPORTER_2"/>
    <property type="match status" value="1"/>
</dbReference>
<dbReference type="EMBL" id="BMMX01000001">
    <property type="protein sequence ID" value="GGK74446.1"/>
    <property type="molecule type" value="Genomic_DNA"/>
</dbReference>
<dbReference type="InterPro" id="IPR003439">
    <property type="entry name" value="ABC_transporter-like_ATP-bd"/>
</dbReference>
<keyword evidence="5 10" id="KW-0067">ATP-binding</keyword>
<dbReference type="Gene3D" id="3.40.50.300">
    <property type="entry name" value="P-loop containing nucleotide triphosphate hydrolases"/>
    <property type="match status" value="1"/>
</dbReference>
<evidence type="ECO:0000256" key="1">
    <source>
        <dbReference type="ARBA" id="ARBA00005417"/>
    </source>
</evidence>
<evidence type="ECO:0000256" key="5">
    <source>
        <dbReference type="ARBA" id="ARBA00022840"/>
    </source>
</evidence>
<keyword evidence="7" id="KW-0129">CBS domain</keyword>
<keyword evidence="3" id="KW-0677">Repeat</keyword>
<dbReference type="Pfam" id="PF00005">
    <property type="entry name" value="ABC_tran"/>
    <property type="match status" value="1"/>
</dbReference>
<dbReference type="PROSITE" id="PS00211">
    <property type="entry name" value="ABC_TRANSPORTER_1"/>
    <property type="match status" value="1"/>
</dbReference>
<reference evidence="10" key="1">
    <citation type="journal article" date="2014" name="Int. J. Syst. Evol. Microbiol.">
        <title>Complete genome sequence of Corynebacterium casei LMG S-19264T (=DSM 44701T), isolated from a smear-ripened cheese.</title>
        <authorList>
            <consortium name="US DOE Joint Genome Institute (JGI-PGF)"/>
            <person name="Walter F."/>
            <person name="Albersmeier A."/>
            <person name="Kalinowski J."/>
            <person name="Ruckert C."/>
        </authorList>
    </citation>
    <scope>NUCLEOTIDE SEQUENCE</scope>
    <source>
        <strain evidence="10">CGMCC 4.7299</strain>
    </source>
</reference>
<dbReference type="FunFam" id="3.40.50.300:FF:000425">
    <property type="entry name" value="Probable ABC transporter, ATP-binding subunit"/>
    <property type="match status" value="1"/>
</dbReference>
<evidence type="ECO:0000256" key="3">
    <source>
        <dbReference type="ARBA" id="ARBA00022737"/>
    </source>
</evidence>
<dbReference type="PANTHER" id="PTHR43117:SF4">
    <property type="entry name" value="OSMOPROTECTANT IMPORT ATP-BINDING PROTEIN OSMV"/>
    <property type="match status" value="1"/>
</dbReference>
<keyword evidence="11" id="KW-1185">Reference proteome</keyword>
<dbReference type="PROSITE" id="PS51371">
    <property type="entry name" value="CBS"/>
    <property type="match status" value="1"/>
</dbReference>
<dbReference type="GO" id="GO:0016020">
    <property type="term" value="C:membrane"/>
    <property type="evidence" value="ECO:0007669"/>
    <property type="project" value="InterPro"/>
</dbReference>
<dbReference type="SUPFAM" id="SSF52540">
    <property type="entry name" value="P-loop containing nucleoside triphosphate hydrolases"/>
    <property type="match status" value="1"/>
</dbReference>
<comment type="similarity">
    <text evidence="1">Belongs to the ABC transporter superfamily.</text>
</comment>
<dbReference type="InterPro" id="IPR027417">
    <property type="entry name" value="P-loop_NTPase"/>
</dbReference>
<keyword evidence="2" id="KW-0813">Transport</keyword>
<dbReference type="NCBIfam" id="TIGR01186">
    <property type="entry name" value="proV"/>
    <property type="match status" value="1"/>
</dbReference>
<dbReference type="GO" id="GO:0016887">
    <property type="term" value="F:ATP hydrolysis activity"/>
    <property type="evidence" value="ECO:0007669"/>
    <property type="project" value="InterPro"/>
</dbReference>
<evidence type="ECO:0000256" key="7">
    <source>
        <dbReference type="PROSITE-ProRule" id="PRU00703"/>
    </source>
</evidence>
<dbReference type="SUPFAM" id="SSF54631">
    <property type="entry name" value="CBS-domain pair"/>
    <property type="match status" value="1"/>
</dbReference>
<dbReference type="GO" id="GO:0015418">
    <property type="term" value="F:ABC-type quaternary ammonium compound transporting activity"/>
    <property type="evidence" value="ECO:0007669"/>
    <property type="project" value="UniProtKB-EC"/>
</dbReference>
<dbReference type="Gene3D" id="3.10.580.10">
    <property type="entry name" value="CBS-domain"/>
    <property type="match status" value="1"/>
</dbReference>
<dbReference type="SMART" id="SM00382">
    <property type="entry name" value="AAA"/>
    <property type="match status" value="1"/>
</dbReference>
<dbReference type="InterPro" id="IPR046342">
    <property type="entry name" value="CBS_dom_sf"/>
</dbReference>
<evidence type="ECO:0000259" key="9">
    <source>
        <dbReference type="PROSITE" id="PS51371"/>
    </source>
</evidence>
<comment type="caution">
    <text evidence="10">The sequence shown here is derived from an EMBL/GenBank/DDBJ whole genome shotgun (WGS) entry which is preliminary data.</text>
</comment>
<reference evidence="10" key="2">
    <citation type="submission" date="2020-09" db="EMBL/GenBank/DDBJ databases">
        <authorList>
            <person name="Sun Q."/>
            <person name="Zhou Y."/>
        </authorList>
    </citation>
    <scope>NUCLEOTIDE SEQUENCE</scope>
    <source>
        <strain evidence="10">CGMCC 4.7299</strain>
    </source>
</reference>
<dbReference type="InterPro" id="IPR000644">
    <property type="entry name" value="CBS_dom"/>
</dbReference>
<evidence type="ECO:0000313" key="10">
    <source>
        <dbReference type="EMBL" id="GGK74446.1"/>
    </source>
</evidence>
<dbReference type="RefSeq" id="WP_373292722.1">
    <property type="nucleotide sequence ID" value="NZ_BMMX01000001.1"/>
</dbReference>
<evidence type="ECO:0000259" key="8">
    <source>
        <dbReference type="PROSITE" id="PS50893"/>
    </source>
</evidence>
<dbReference type="EC" id="7.6.2.9" evidence="6"/>
<gene>
    <name evidence="10" type="ORF">GCM10012284_05490</name>
</gene>
<dbReference type="AlphaFoldDB" id="A0A8J3FL39"/>
<evidence type="ECO:0000256" key="2">
    <source>
        <dbReference type="ARBA" id="ARBA00022448"/>
    </source>
</evidence>
<dbReference type="InterPro" id="IPR005892">
    <property type="entry name" value="Gly-betaine_transp_ATP-bd"/>
</dbReference>
<dbReference type="GO" id="GO:0005524">
    <property type="term" value="F:ATP binding"/>
    <property type="evidence" value="ECO:0007669"/>
    <property type="project" value="UniProtKB-KW"/>
</dbReference>
<name>A0A8J3FL39_9ACTN</name>
<dbReference type="Pfam" id="PF00571">
    <property type="entry name" value="CBS"/>
    <property type="match status" value="1"/>
</dbReference>
<keyword evidence="4" id="KW-0547">Nucleotide-binding</keyword>
<organism evidence="10 11">
    <name type="scientific">Mangrovihabitans endophyticus</name>
    <dbReference type="NCBI Taxonomy" id="1751298"/>
    <lineage>
        <taxon>Bacteria</taxon>
        <taxon>Bacillati</taxon>
        <taxon>Actinomycetota</taxon>
        <taxon>Actinomycetes</taxon>
        <taxon>Micromonosporales</taxon>
        <taxon>Micromonosporaceae</taxon>
        <taxon>Mangrovihabitans</taxon>
    </lineage>
</organism>
<accession>A0A8J3FL39</accession>
<dbReference type="GO" id="GO:0031460">
    <property type="term" value="P:glycine betaine transport"/>
    <property type="evidence" value="ECO:0007669"/>
    <property type="project" value="InterPro"/>
</dbReference>
<dbReference type="Proteomes" id="UP000656042">
    <property type="component" value="Unassembled WGS sequence"/>
</dbReference>
<evidence type="ECO:0000256" key="6">
    <source>
        <dbReference type="ARBA" id="ARBA00066388"/>
    </source>
</evidence>
<evidence type="ECO:0000256" key="4">
    <source>
        <dbReference type="ARBA" id="ARBA00022741"/>
    </source>
</evidence>
<sequence>MTTTDMPQATSDDAAGRAEPMIRLDKLTKRYRGQSRAAVDQVTMEMPRGEIVVLVGPSGCGKTTTMELINRLIEPTSGRIYLDGEDVTTSDPDALRRRIGYVIQQIGLFPHFTVAENIGVVPKLLGWTKQRIGNRVDELLDLVGLDPSDYRGRYPKELSGGQRQRIGVARALAADPPVMLMDEPFGAIDPITRERLQNEFLRLQQQVKKTIVFVTHDVDEAIKLGDRIAILSEQSHIAQYDTPENILSNPASAYVEDFIGSGASLKRLNLSRVRDIELATDCPTARLDDELPEVRRRLVESDWSALLLLDERGRPQRWVNARDLDRTSVDLRTAGLPAVATVEPHATLSDALNEMLTSSAGAAIVVDRSGSYQGLIDFDTVMVTAKSIKRDSTEYYRAAKLSGAETAG</sequence>
<dbReference type="PANTHER" id="PTHR43117">
    <property type="entry name" value="OSMOPROTECTANT IMPORT ATP-BINDING PROTEIN OSMV"/>
    <property type="match status" value="1"/>
</dbReference>
<dbReference type="InterPro" id="IPR017871">
    <property type="entry name" value="ABC_transporter-like_CS"/>
</dbReference>
<feature type="domain" description="CBS" evidence="9">
    <location>
        <begin position="335"/>
        <end position="392"/>
    </location>
</feature>